<dbReference type="PRINTS" id="PR01434">
    <property type="entry name" value="NADHDHGNASE5"/>
</dbReference>
<feature type="transmembrane region" description="Helical" evidence="7">
    <location>
        <begin position="385"/>
        <end position="407"/>
    </location>
</feature>
<feature type="transmembrane region" description="Helical" evidence="7">
    <location>
        <begin position="442"/>
        <end position="459"/>
    </location>
</feature>
<feature type="transmembrane region" description="Helical" evidence="7">
    <location>
        <begin position="283"/>
        <end position="303"/>
    </location>
</feature>
<dbReference type="PANTHER" id="PTHR42829:SF1">
    <property type="entry name" value="INORGANIC CARBON TRANSPORTER SUBUNIT DABB-RELATED"/>
    <property type="match status" value="1"/>
</dbReference>
<dbReference type="InterPro" id="IPR003945">
    <property type="entry name" value="NU5C-like"/>
</dbReference>
<feature type="transmembrane region" description="Helical" evidence="7">
    <location>
        <begin position="413"/>
        <end position="430"/>
    </location>
</feature>
<evidence type="ECO:0000256" key="5">
    <source>
        <dbReference type="ARBA" id="ARBA00022989"/>
    </source>
</evidence>
<feature type="transmembrane region" description="Helical" evidence="7">
    <location>
        <begin position="172"/>
        <end position="195"/>
    </location>
</feature>
<proteinExistence type="inferred from homology"/>
<keyword evidence="11" id="KW-0560">Oxidoreductase</keyword>
<name>A0A5B9M7M3_9BACT</name>
<dbReference type="Pfam" id="PF00662">
    <property type="entry name" value="Proton_antipo_N"/>
    <property type="match status" value="1"/>
</dbReference>
<dbReference type="GO" id="GO:0015990">
    <property type="term" value="P:electron transport coupled proton transport"/>
    <property type="evidence" value="ECO:0007669"/>
    <property type="project" value="TreeGrafter"/>
</dbReference>
<protein>
    <recommendedName>
        <fullName evidence="7">Probable inorganic carbon transporter subunit DabB</fullName>
    </recommendedName>
</protein>
<evidence type="ECO:0000256" key="2">
    <source>
        <dbReference type="ARBA" id="ARBA00022448"/>
    </source>
</evidence>
<comment type="similarity">
    <text evidence="7">Belongs to the inorganic carbon transporter (TC 9.A.2) DabB family.</text>
</comment>
<dbReference type="InterPro" id="IPR001516">
    <property type="entry name" value="Proton_antipo_N"/>
</dbReference>
<dbReference type="Proteomes" id="UP000321353">
    <property type="component" value="Chromosome"/>
</dbReference>
<feature type="transmembrane region" description="Helical" evidence="7">
    <location>
        <begin position="93"/>
        <end position="110"/>
    </location>
</feature>
<dbReference type="GO" id="GO:0012505">
    <property type="term" value="C:endomembrane system"/>
    <property type="evidence" value="ECO:0007669"/>
    <property type="project" value="UniProtKB-SubCell"/>
</dbReference>
<evidence type="ECO:0000313" key="12">
    <source>
        <dbReference type="Proteomes" id="UP000321353"/>
    </source>
</evidence>
<dbReference type="RefSeq" id="WP_167546542.1">
    <property type="nucleotide sequence ID" value="NZ_CP036264.1"/>
</dbReference>
<evidence type="ECO:0000256" key="3">
    <source>
        <dbReference type="ARBA" id="ARBA00022475"/>
    </source>
</evidence>
<dbReference type="EMBL" id="CP036264">
    <property type="protein sequence ID" value="QEF96040.1"/>
    <property type="molecule type" value="Genomic_DNA"/>
</dbReference>
<gene>
    <name evidence="11" type="primary">nuoL_1</name>
    <name evidence="7" type="synonym">dabB</name>
    <name evidence="11" type="ORF">Mal15_00660</name>
</gene>
<feature type="domain" description="NADH-Ubiquinone oxidoreductase (complex I) chain 5 N-terminal" evidence="10">
    <location>
        <begin position="82"/>
        <end position="123"/>
    </location>
</feature>
<keyword evidence="3 7" id="KW-1003">Cell membrane</keyword>
<keyword evidence="2 7" id="KW-0813">Transport</keyword>
<keyword evidence="5 7" id="KW-1133">Transmembrane helix</keyword>
<feature type="transmembrane region" description="Helical" evidence="7">
    <location>
        <begin position="216"/>
        <end position="233"/>
    </location>
</feature>
<feature type="transmembrane region" description="Helical" evidence="7">
    <location>
        <begin position="253"/>
        <end position="271"/>
    </location>
</feature>
<dbReference type="HAMAP" id="MF_00862">
    <property type="entry name" value="DabB"/>
    <property type="match status" value="1"/>
</dbReference>
<keyword evidence="6 7" id="KW-0472">Membrane</keyword>
<dbReference type="PANTHER" id="PTHR42829">
    <property type="entry name" value="NADH-UBIQUINONE OXIDOREDUCTASE CHAIN 5"/>
    <property type="match status" value="1"/>
</dbReference>
<feature type="transmembrane region" description="Helical" evidence="7">
    <location>
        <begin position="38"/>
        <end position="59"/>
    </location>
</feature>
<evidence type="ECO:0000256" key="6">
    <source>
        <dbReference type="ARBA" id="ARBA00023136"/>
    </source>
</evidence>
<evidence type="ECO:0000313" key="11">
    <source>
        <dbReference type="EMBL" id="QEF96040.1"/>
    </source>
</evidence>
<dbReference type="GO" id="GO:0042773">
    <property type="term" value="P:ATP synthesis coupled electron transport"/>
    <property type="evidence" value="ECO:0007669"/>
    <property type="project" value="InterPro"/>
</dbReference>
<evidence type="ECO:0000256" key="7">
    <source>
        <dbReference type="HAMAP-Rule" id="MF_00862"/>
    </source>
</evidence>
<feature type="transmembrane region" description="Helical" evidence="7">
    <location>
        <begin position="122"/>
        <end position="152"/>
    </location>
</feature>
<reference evidence="11 12" key="1">
    <citation type="submission" date="2019-02" db="EMBL/GenBank/DDBJ databases">
        <title>Planctomycetal bacteria perform biofilm scaping via a novel small molecule.</title>
        <authorList>
            <person name="Jeske O."/>
            <person name="Boedeker C."/>
            <person name="Wiegand S."/>
            <person name="Breitling P."/>
            <person name="Kallscheuer N."/>
            <person name="Jogler M."/>
            <person name="Rohde M."/>
            <person name="Petersen J."/>
            <person name="Medema M.H."/>
            <person name="Surup F."/>
            <person name="Jogler C."/>
        </authorList>
    </citation>
    <scope>NUCLEOTIDE SEQUENCE [LARGE SCALE GENOMIC DNA]</scope>
    <source>
        <strain evidence="11 12">Mal15</strain>
    </source>
</reference>
<dbReference type="GO" id="GO:0005886">
    <property type="term" value="C:plasma membrane"/>
    <property type="evidence" value="ECO:0007669"/>
    <property type="project" value="UniProtKB-SubCell"/>
</dbReference>
<comment type="function">
    <text evidence="7">Part of an energy-coupled inorganic carbon pump.</text>
</comment>
<feature type="transmembrane region" description="Helical" evidence="7">
    <location>
        <begin position="323"/>
        <end position="341"/>
    </location>
</feature>
<evidence type="ECO:0000259" key="10">
    <source>
        <dbReference type="Pfam" id="PF00662"/>
    </source>
</evidence>
<comment type="subunit">
    <text evidence="7">Forms a complex with DabA.</text>
</comment>
<evidence type="ECO:0000259" key="9">
    <source>
        <dbReference type="Pfam" id="PF00361"/>
    </source>
</evidence>
<comment type="subcellular location">
    <subcellularLocation>
        <location evidence="7">Cell membrane</location>
        <topology evidence="7">Multi-pass membrane protein</topology>
    </subcellularLocation>
    <subcellularLocation>
        <location evidence="1">Endomembrane system</location>
        <topology evidence="1">Multi-pass membrane protein</topology>
    </subcellularLocation>
    <subcellularLocation>
        <location evidence="8">Membrane</location>
        <topology evidence="8">Multi-pass membrane protein</topology>
    </subcellularLocation>
</comment>
<evidence type="ECO:0000256" key="8">
    <source>
        <dbReference type="RuleBase" id="RU000320"/>
    </source>
</evidence>
<feature type="transmembrane region" description="Helical" evidence="7">
    <location>
        <begin position="479"/>
        <end position="498"/>
    </location>
</feature>
<sequence>MALTIVMIAALPAVMLLALAAAVPRRVADAAAPQLRRWVTAIATLQLGIAVTLTIGVALRTVLGEAAPTAVQAAFPVAVGSSLPIHLDGVSSLMWLMVSFIGWVICRYSIRYLDGDPSQGNYFRWTGLTLAAVSLMVLSGHLLLFYVAWLMTSFGLHHLLLHDPTRRAAQRAAWTKFTIIRIGDVSLAIAFLMIYGEFGTARLGEIFAEIEETAAAGVRLQVASLLLVVAASIKSAQFPFHIWLPQTLDTPTPVSALMHAGIVNAGGYLIIRTSPIVSTAPWTLAVLAIFGTVTAAYAAIVMMTQTSVKKSLAYSTIAQMGFMMMQCGLGAFSAALLHVLAHSMYKAHAFLASGNVITERSRAGALAMPKTIADGPKLEAPKRRVTWIAAAALSLSALTGASLILGLDPSTKPGGFVLGAVVFLAITQWLEKVFSSGDRPLVVRSITTAGVLYLLYAASYRVVDGLAAGSVPVASFSTLQWSVIGLAVGCGFAGLLAMDQATSRRDGPVRFGRWFVHASNGFYVESTLRRVFGSLASS</sequence>
<dbReference type="InterPro" id="IPR001750">
    <property type="entry name" value="ND/Mrp_TM"/>
</dbReference>
<dbReference type="Pfam" id="PF00361">
    <property type="entry name" value="Proton_antipo_M"/>
    <property type="match status" value="1"/>
</dbReference>
<dbReference type="GO" id="GO:0003954">
    <property type="term" value="F:NADH dehydrogenase activity"/>
    <property type="evidence" value="ECO:0007669"/>
    <property type="project" value="TreeGrafter"/>
</dbReference>
<dbReference type="KEGG" id="smam:Mal15_00660"/>
<accession>A0A5B9M7M3</accession>
<feature type="domain" description="NADH:quinone oxidoreductase/Mrp antiporter transmembrane" evidence="9">
    <location>
        <begin position="139"/>
        <end position="367"/>
    </location>
</feature>
<keyword evidence="4 7" id="KW-0812">Transmembrane</keyword>
<dbReference type="AlphaFoldDB" id="A0A5B9M7M3"/>
<dbReference type="PRINTS" id="PR01435">
    <property type="entry name" value="NPOXDRDTASE5"/>
</dbReference>
<evidence type="ECO:0000256" key="1">
    <source>
        <dbReference type="ARBA" id="ARBA00004127"/>
    </source>
</evidence>
<organism evidence="11 12">
    <name type="scientific">Stieleria maiorica</name>
    <dbReference type="NCBI Taxonomy" id="2795974"/>
    <lineage>
        <taxon>Bacteria</taxon>
        <taxon>Pseudomonadati</taxon>
        <taxon>Planctomycetota</taxon>
        <taxon>Planctomycetia</taxon>
        <taxon>Pirellulales</taxon>
        <taxon>Pirellulaceae</taxon>
        <taxon>Stieleria</taxon>
    </lineage>
</organism>
<keyword evidence="12" id="KW-1185">Reference proteome</keyword>
<dbReference type="InterPro" id="IPR046396">
    <property type="entry name" value="Transporter_DabB"/>
</dbReference>
<dbReference type="GO" id="GO:0008137">
    <property type="term" value="F:NADH dehydrogenase (ubiquinone) activity"/>
    <property type="evidence" value="ECO:0007669"/>
    <property type="project" value="InterPro"/>
</dbReference>
<evidence type="ECO:0000256" key="4">
    <source>
        <dbReference type="ARBA" id="ARBA00022692"/>
    </source>
</evidence>